<keyword evidence="1" id="KW-0472">Membrane</keyword>
<evidence type="ECO:0000256" key="1">
    <source>
        <dbReference type="SAM" id="Phobius"/>
    </source>
</evidence>
<feature type="transmembrane region" description="Helical" evidence="1">
    <location>
        <begin position="69"/>
        <end position="89"/>
    </location>
</feature>
<sequence length="172" mass="19870">MYMQPKFLVTVITLAIVTALFDLVIMLVILIFLHSIKPTGSIFNIKRKIIARRKYLHEPLKHDHTARKYFILGFVTVCVPFICTVSQLSTATYDYQVPLAVLICVFYLLTWRFSRAIDLIRNYWEQPAHSHPEFELASEKTFWLRGLIFKSALVIGMILSILIAVGTIYFGI</sequence>
<reference evidence="2 3" key="1">
    <citation type="submission" date="2018-10" db="EMBL/GenBank/DDBJ databases">
        <title>Genome sequences of five Lactobacillus pentosus strains isolated from brines of traditionally fermented spanish-style green table olives and differences between them.</title>
        <authorList>
            <person name="Jimenez Diaz R."/>
        </authorList>
    </citation>
    <scope>NUCLEOTIDE SEQUENCE [LARGE SCALE GENOMIC DNA]</scope>
    <source>
        <strain evidence="2 3">IG8</strain>
    </source>
</reference>
<evidence type="ECO:0000313" key="2">
    <source>
        <dbReference type="EMBL" id="RMW55540.1"/>
    </source>
</evidence>
<organism evidence="2 3">
    <name type="scientific">Lactiplantibacillus pentosus</name>
    <name type="common">Lactobacillus pentosus</name>
    <dbReference type="NCBI Taxonomy" id="1589"/>
    <lineage>
        <taxon>Bacteria</taxon>
        <taxon>Bacillati</taxon>
        <taxon>Bacillota</taxon>
        <taxon>Bacilli</taxon>
        <taxon>Lactobacillales</taxon>
        <taxon>Lactobacillaceae</taxon>
        <taxon>Lactiplantibacillus</taxon>
    </lineage>
</organism>
<keyword evidence="1" id="KW-0812">Transmembrane</keyword>
<feature type="transmembrane region" description="Helical" evidence="1">
    <location>
        <begin position="95"/>
        <end position="113"/>
    </location>
</feature>
<feature type="transmembrane region" description="Helical" evidence="1">
    <location>
        <begin position="6"/>
        <end position="33"/>
    </location>
</feature>
<dbReference type="RefSeq" id="WP_099722275.1">
    <property type="nucleotide sequence ID" value="NZ_JAQEOG010000009.1"/>
</dbReference>
<dbReference type="EMBL" id="RDCL01000049">
    <property type="protein sequence ID" value="RMW55540.1"/>
    <property type="molecule type" value="Genomic_DNA"/>
</dbReference>
<dbReference type="AlphaFoldDB" id="A0AB37RJ82"/>
<name>A0AB37RJ82_LACPE</name>
<gene>
    <name evidence="2" type="ORF">D6U17_04640</name>
</gene>
<protein>
    <submittedName>
        <fullName evidence="2">Uncharacterized protein</fullName>
    </submittedName>
</protein>
<feature type="transmembrane region" description="Helical" evidence="1">
    <location>
        <begin position="147"/>
        <end position="170"/>
    </location>
</feature>
<dbReference type="Proteomes" id="UP000281061">
    <property type="component" value="Unassembled WGS sequence"/>
</dbReference>
<keyword evidence="1" id="KW-1133">Transmembrane helix</keyword>
<evidence type="ECO:0000313" key="3">
    <source>
        <dbReference type="Proteomes" id="UP000281061"/>
    </source>
</evidence>
<accession>A0AB37RJ82</accession>
<proteinExistence type="predicted"/>
<comment type="caution">
    <text evidence="2">The sequence shown here is derived from an EMBL/GenBank/DDBJ whole genome shotgun (WGS) entry which is preliminary data.</text>
</comment>